<dbReference type="STRING" id="326474.AWB65_05044"/>
<dbReference type="PANTHER" id="PTHR40596">
    <property type="entry name" value="CITRATE LYASE ALPHA CHAIN"/>
    <property type="match status" value="1"/>
</dbReference>
<dbReference type="GO" id="GO:0008815">
    <property type="term" value="F:citrate (pro-3S)-lyase activity"/>
    <property type="evidence" value="ECO:0007669"/>
    <property type="project" value="UniProtKB-EC"/>
</dbReference>
<organism evidence="1 2">
    <name type="scientific">Caballeronia humi</name>
    <dbReference type="NCBI Taxonomy" id="326474"/>
    <lineage>
        <taxon>Bacteria</taxon>
        <taxon>Pseudomonadati</taxon>
        <taxon>Pseudomonadota</taxon>
        <taxon>Betaproteobacteria</taxon>
        <taxon>Burkholderiales</taxon>
        <taxon>Burkholderiaceae</taxon>
        <taxon>Caballeronia</taxon>
    </lineage>
</organism>
<dbReference type="GO" id="GO:0005737">
    <property type="term" value="C:cytoplasm"/>
    <property type="evidence" value="ECO:0007669"/>
    <property type="project" value="InterPro"/>
</dbReference>
<keyword evidence="1" id="KW-0456">Lyase</keyword>
<dbReference type="Pfam" id="PF04223">
    <property type="entry name" value="CitF"/>
    <property type="match status" value="1"/>
</dbReference>
<dbReference type="PANTHER" id="PTHR40596:SF1">
    <property type="entry name" value="CITRATE LYASE ALPHA CHAIN"/>
    <property type="match status" value="1"/>
</dbReference>
<dbReference type="Proteomes" id="UP000054977">
    <property type="component" value="Unassembled WGS sequence"/>
</dbReference>
<name>A0A158ILU2_9BURK</name>
<protein>
    <submittedName>
        <fullName evidence="1">Citrate lyase alpha chain</fullName>
        <ecNumber evidence="1">4.1.3.6</ecNumber>
    </submittedName>
</protein>
<dbReference type="EC" id="4.1.3.6" evidence="1"/>
<dbReference type="Gene3D" id="3.40.1080.10">
    <property type="entry name" value="Glutaconate Coenzyme A-transferase"/>
    <property type="match status" value="2"/>
</dbReference>
<sequence length="434" mass="45201">MVLQEADRLGLRDLKIAPSSIFPVHAPLVDLIRRGVVSAIYTGYASGPVADAISAGLLEGPAILQTHGGRARAIECGDLIIDVAFIAAPTADDYGNINGVSGPTACGTLGYAIVDAQHAKRVVAVTDNLVAYPACPVEITQDHVDVVVAVERIGDSAQIVSGTTRVTEDPLGLEIAGVAANVVEAAGLIRDGFSFQTGAGGVSLAVAKFIQQMMQRKGVVGSFASGGITGQIVEMLELGLFTSLLDVQCFDLRAVQSYRDNSAHQAMSASMYANPSRRGAVVDKLDTMILGAAEVDLHFNVNVTTKANGRLMGGSGGHSDTAAGAKLAIVTTRLHAGPNPKVVESVRTVTTPGSTIDVVVTEAGVAVNPRRGDLLDRLERTGIKTLPIARLHDLATAAAHRAGTADIVAKHDSRVVALQQYRDGTIIDVLREVP</sequence>
<evidence type="ECO:0000313" key="1">
    <source>
        <dbReference type="EMBL" id="SAL57477.1"/>
    </source>
</evidence>
<dbReference type="AlphaFoldDB" id="A0A158ILU2"/>
<gene>
    <name evidence="1" type="primary">citF</name>
    <name evidence="1" type="ORF">AWB65_05044</name>
</gene>
<dbReference type="GO" id="GO:0008814">
    <property type="term" value="F:citrate CoA-transferase activity"/>
    <property type="evidence" value="ECO:0007669"/>
    <property type="project" value="InterPro"/>
</dbReference>
<dbReference type="GO" id="GO:0006084">
    <property type="term" value="P:acetyl-CoA metabolic process"/>
    <property type="evidence" value="ECO:0007669"/>
    <property type="project" value="InterPro"/>
</dbReference>
<keyword evidence="2" id="KW-1185">Reference proteome</keyword>
<comment type="caution">
    <text evidence="1">The sequence shown here is derived from an EMBL/GenBank/DDBJ whole genome shotgun (WGS) entry which is preliminary data.</text>
</comment>
<dbReference type="InterPro" id="IPR006472">
    <property type="entry name" value="Citrate_lyase_asu"/>
</dbReference>
<dbReference type="SUPFAM" id="SSF100950">
    <property type="entry name" value="NagB/RpiA/CoA transferase-like"/>
    <property type="match status" value="2"/>
</dbReference>
<dbReference type="GO" id="GO:0009346">
    <property type="term" value="C:ATP-independent citrate lyase complex"/>
    <property type="evidence" value="ECO:0007669"/>
    <property type="project" value="InterPro"/>
</dbReference>
<dbReference type="EMBL" id="FCNW02000037">
    <property type="protein sequence ID" value="SAL57477.1"/>
    <property type="molecule type" value="Genomic_DNA"/>
</dbReference>
<accession>A0A158ILU2</accession>
<proteinExistence type="predicted"/>
<reference evidence="1" key="1">
    <citation type="submission" date="2016-01" db="EMBL/GenBank/DDBJ databases">
        <authorList>
            <person name="Peeters C."/>
        </authorList>
    </citation>
    <scope>NUCLEOTIDE SEQUENCE [LARGE SCALE GENOMIC DNA]</scope>
    <source>
        <strain evidence="1">LMG 22934</strain>
    </source>
</reference>
<dbReference type="InterPro" id="IPR037171">
    <property type="entry name" value="NagB/RpiA_transferase-like"/>
</dbReference>
<dbReference type="NCBIfam" id="TIGR01584">
    <property type="entry name" value="citF"/>
    <property type="match status" value="1"/>
</dbReference>
<evidence type="ECO:0000313" key="2">
    <source>
        <dbReference type="Proteomes" id="UP000054977"/>
    </source>
</evidence>